<reference evidence="1" key="1">
    <citation type="submission" date="2022-05" db="EMBL/GenBank/DDBJ databases">
        <title>The Musa troglodytarum L. genome provides insights into the mechanism of non-climacteric behaviour and enrichment of carotenoids.</title>
        <authorList>
            <person name="Wang J."/>
        </authorList>
    </citation>
    <scope>NUCLEOTIDE SEQUENCE</scope>
    <source>
        <tissue evidence="1">Leaf</tissue>
    </source>
</reference>
<dbReference type="Proteomes" id="UP001055439">
    <property type="component" value="Chromosome 6"/>
</dbReference>
<gene>
    <name evidence="1" type="ORF">MUK42_23219</name>
</gene>
<accession>A0A9E7GHD4</accession>
<evidence type="ECO:0000313" key="2">
    <source>
        <dbReference type="Proteomes" id="UP001055439"/>
    </source>
</evidence>
<sequence>MLPSRTRVLYHSALHILAFIPEIKECSVQDTRICSYLPGLQASSLSDLCDQPCKEDNDQGDKGTRLVLEKFA</sequence>
<evidence type="ECO:0000313" key="1">
    <source>
        <dbReference type="EMBL" id="URE13108.1"/>
    </source>
</evidence>
<name>A0A9E7GHD4_9LILI</name>
<dbReference type="EMBL" id="CP097508">
    <property type="protein sequence ID" value="URE13108.1"/>
    <property type="molecule type" value="Genomic_DNA"/>
</dbReference>
<organism evidence="1 2">
    <name type="scientific">Musa troglodytarum</name>
    <name type="common">fe'i banana</name>
    <dbReference type="NCBI Taxonomy" id="320322"/>
    <lineage>
        <taxon>Eukaryota</taxon>
        <taxon>Viridiplantae</taxon>
        <taxon>Streptophyta</taxon>
        <taxon>Embryophyta</taxon>
        <taxon>Tracheophyta</taxon>
        <taxon>Spermatophyta</taxon>
        <taxon>Magnoliopsida</taxon>
        <taxon>Liliopsida</taxon>
        <taxon>Zingiberales</taxon>
        <taxon>Musaceae</taxon>
        <taxon>Musa</taxon>
    </lineage>
</organism>
<protein>
    <submittedName>
        <fullName evidence="1">Uncharacterized protein</fullName>
    </submittedName>
</protein>
<proteinExistence type="predicted"/>
<keyword evidence="2" id="KW-1185">Reference proteome</keyword>
<dbReference type="AlphaFoldDB" id="A0A9E7GHD4"/>